<feature type="signal peptide" evidence="1">
    <location>
        <begin position="1"/>
        <end position="16"/>
    </location>
</feature>
<dbReference type="Gene3D" id="2.60.40.1120">
    <property type="entry name" value="Carboxypeptidase-like, regulatory domain"/>
    <property type="match status" value="1"/>
</dbReference>
<dbReference type="EMBL" id="WAEL01000006">
    <property type="protein sequence ID" value="NID11839.1"/>
    <property type="molecule type" value="Genomic_DNA"/>
</dbReference>
<dbReference type="InterPro" id="IPR008969">
    <property type="entry name" value="CarboxyPept-like_regulatory"/>
</dbReference>
<sequence length="371" mass="42050">MKAFLLVLLTTLSVHAQFTLRGKVVNAVDEQPVPFCSVFLANTTKGTTADENGNFVLANLPAGRFDLVVSSVGFETLASPLNTNQPAQLLVRIMPSANQLAEVQVRASRDPEWLEQLDVFLKNFIGTSKNAQECRIVNQNVLWFDDNRTTLRLTGGAREPLVIENKALGYRIRYVLDQFLFDYGHKSVSYLGYPVYELMKPRNRRESLRWEQARKAAYLGSSMHFMRTLHAKKTTEEGFEIRRMVERIDSTKVGGQWRVKQARYLVKDALPATFILNDDASTDSTTALAFENLIQVTYTGEKEAPEYVRYSNPFSSNPGAPGPQTSIIHMLEPLVTIERNGNFYNPLGVVFEGYWGWEKMAELLPLTYEPY</sequence>
<dbReference type="RefSeq" id="WP_166692792.1">
    <property type="nucleotide sequence ID" value="NZ_WAEL01000006.1"/>
</dbReference>
<evidence type="ECO:0000313" key="2">
    <source>
        <dbReference type="EMBL" id="NID11839.1"/>
    </source>
</evidence>
<dbReference type="SUPFAM" id="SSF49464">
    <property type="entry name" value="Carboxypeptidase regulatory domain-like"/>
    <property type="match status" value="1"/>
</dbReference>
<name>A0ABX0QHX2_9BACT</name>
<proteinExistence type="predicted"/>
<gene>
    <name evidence="2" type="ORF">F7231_16820</name>
</gene>
<accession>A0ABX0QHX2</accession>
<keyword evidence="3" id="KW-1185">Reference proteome</keyword>
<evidence type="ECO:0000313" key="3">
    <source>
        <dbReference type="Proteomes" id="UP000606008"/>
    </source>
</evidence>
<evidence type="ECO:0000256" key="1">
    <source>
        <dbReference type="SAM" id="SignalP"/>
    </source>
</evidence>
<keyword evidence="1" id="KW-0732">Signal</keyword>
<dbReference type="Pfam" id="PF13715">
    <property type="entry name" value="CarbopepD_reg_2"/>
    <property type="match status" value="1"/>
</dbReference>
<feature type="chain" id="PRO_5045500074" evidence="1">
    <location>
        <begin position="17"/>
        <end position="371"/>
    </location>
</feature>
<dbReference type="Proteomes" id="UP000606008">
    <property type="component" value="Unassembled WGS sequence"/>
</dbReference>
<organism evidence="2 3">
    <name type="scientific">Fibrivirga algicola</name>
    <dbReference type="NCBI Taxonomy" id="2950420"/>
    <lineage>
        <taxon>Bacteria</taxon>
        <taxon>Pseudomonadati</taxon>
        <taxon>Bacteroidota</taxon>
        <taxon>Cytophagia</taxon>
        <taxon>Cytophagales</taxon>
        <taxon>Spirosomataceae</taxon>
        <taxon>Fibrivirga</taxon>
    </lineage>
</organism>
<comment type="caution">
    <text evidence="2">The sequence shown here is derived from an EMBL/GenBank/DDBJ whole genome shotgun (WGS) entry which is preliminary data.</text>
</comment>
<reference evidence="2" key="1">
    <citation type="submission" date="2024-05" db="EMBL/GenBank/DDBJ databases">
        <authorList>
            <person name="Jung D.-H."/>
        </authorList>
    </citation>
    <scope>NUCLEOTIDE SEQUENCE</scope>
    <source>
        <strain evidence="2">JA-25</strain>
    </source>
</reference>
<protein>
    <submittedName>
        <fullName evidence="2">Carboxypeptidase-like regulatory domain-containing protein</fullName>
    </submittedName>
</protein>